<protein>
    <submittedName>
        <fullName evidence="1">NADH-quinone oxidoreductase subunit E</fullName>
    </submittedName>
</protein>
<dbReference type="Gene3D" id="1.10.150.20">
    <property type="entry name" value="5' to 3' exonuclease, C-terminal subdomain"/>
    <property type="match status" value="1"/>
</dbReference>
<name>A0A368YZ32_9HYPH</name>
<reference evidence="1 2" key="1">
    <citation type="submission" date="2018-07" db="EMBL/GenBank/DDBJ databases">
        <title>Genomic Encyclopedia of Type Strains, Phase III (KMG-III): the genomes of soil and plant-associated and newly described type strains.</title>
        <authorList>
            <person name="Whitman W."/>
        </authorList>
    </citation>
    <scope>NUCLEOTIDE SEQUENCE [LARGE SCALE GENOMIC DNA]</scope>
    <source>
        <strain evidence="1 2">31-25a</strain>
    </source>
</reference>
<accession>A0A368YZ32</accession>
<dbReference type="Proteomes" id="UP000253324">
    <property type="component" value="Unassembled WGS sequence"/>
</dbReference>
<gene>
    <name evidence="1" type="ORF">C7476_103307</name>
</gene>
<sequence>MSDNGTKNSSADLVSLMPKHILPAANLLTPQLGAVAAASALGLGVASQMWGFWAGAMASALDMNTRLNSMTGHSRRVEPKTSADLDALKTIIRKNSGAAEKKTPVLTGKMPAAKKMPATEINTSVAINSLDHTVATASEIAMDDLKRISGIGPKLEQVLNAMGIRTYAQIAAWTASDLAGVDGQLKLGGRITRDDWVGQANVLVMSNGAGE</sequence>
<evidence type="ECO:0000313" key="1">
    <source>
        <dbReference type="EMBL" id="RCW85462.1"/>
    </source>
</evidence>
<dbReference type="AlphaFoldDB" id="A0A368YZ32"/>
<dbReference type="EMBL" id="QPJM01000003">
    <property type="protein sequence ID" value="RCW85462.1"/>
    <property type="molecule type" value="Genomic_DNA"/>
</dbReference>
<comment type="caution">
    <text evidence="1">The sequence shown here is derived from an EMBL/GenBank/DDBJ whole genome shotgun (WGS) entry which is preliminary data.</text>
</comment>
<organism evidence="1 2">
    <name type="scientific">Phyllobacterium bourgognense</name>
    <dbReference type="NCBI Taxonomy" id="314236"/>
    <lineage>
        <taxon>Bacteria</taxon>
        <taxon>Pseudomonadati</taxon>
        <taxon>Pseudomonadota</taxon>
        <taxon>Alphaproteobacteria</taxon>
        <taxon>Hyphomicrobiales</taxon>
        <taxon>Phyllobacteriaceae</taxon>
        <taxon>Phyllobacterium</taxon>
    </lineage>
</organism>
<keyword evidence="2" id="KW-1185">Reference proteome</keyword>
<evidence type="ECO:0000313" key="2">
    <source>
        <dbReference type="Proteomes" id="UP000253324"/>
    </source>
</evidence>
<proteinExistence type="predicted"/>